<proteinExistence type="inferred from homology"/>
<accession>A0AAD8U6G8</accession>
<evidence type="ECO:0000256" key="8">
    <source>
        <dbReference type="SAM" id="Phobius"/>
    </source>
</evidence>
<feature type="region of interest" description="Disordered" evidence="7">
    <location>
        <begin position="182"/>
        <end position="234"/>
    </location>
</feature>
<gene>
    <name evidence="9" type="ORF">QYE76_014616</name>
</gene>
<comment type="caution">
    <text evidence="9">The sequence shown here is derived from an EMBL/GenBank/DDBJ whole genome shotgun (WGS) entry which is preliminary data.</text>
</comment>
<evidence type="ECO:0000256" key="6">
    <source>
        <dbReference type="ARBA" id="ARBA00029467"/>
    </source>
</evidence>
<dbReference type="EMBL" id="JAUUTY010000001">
    <property type="protein sequence ID" value="KAK1697919.1"/>
    <property type="molecule type" value="Genomic_DNA"/>
</dbReference>
<evidence type="ECO:0000256" key="4">
    <source>
        <dbReference type="ARBA" id="ARBA00022989"/>
    </source>
</evidence>
<dbReference type="InterPro" id="IPR009606">
    <property type="entry name" value="DEAL/Modifying_wall_lignin1/2"/>
</dbReference>
<evidence type="ECO:0000313" key="9">
    <source>
        <dbReference type="EMBL" id="KAK1697919.1"/>
    </source>
</evidence>
<dbReference type="Proteomes" id="UP001231189">
    <property type="component" value="Unassembled WGS sequence"/>
</dbReference>
<keyword evidence="3" id="KW-0732">Signal</keyword>
<dbReference type="GO" id="GO:0012505">
    <property type="term" value="C:endomembrane system"/>
    <property type="evidence" value="ECO:0007669"/>
    <property type="project" value="UniProtKB-SubCell"/>
</dbReference>
<organism evidence="9 10">
    <name type="scientific">Lolium multiflorum</name>
    <name type="common">Italian ryegrass</name>
    <name type="synonym">Lolium perenne subsp. multiflorum</name>
    <dbReference type="NCBI Taxonomy" id="4521"/>
    <lineage>
        <taxon>Eukaryota</taxon>
        <taxon>Viridiplantae</taxon>
        <taxon>Streptophyta</taxon>
        <taxon>Embryophyta</taxon>
        <taxon>Tracheophyta</taxon>
        <taxon>Spermatophyta</taxon>
        <taxon>Magnoliopsida</taxon>
        <taxon>Liliopsida</taxon>
        <taxon>Poales</taxon>
        <taxon>Poaceae</taxon>
        <taxon>BOP clade</taxon>
        <taxon>Pooideae</taxon>
        <taxon>Poodae</taxon>
        <taxon>Poeae</taxon>
        <taxon>Poeae Chloroplast Group 2 (Poeae type)</taxon>
        <taxon>Loliodinae</taxon>
        <taxon>Loliinae</taxon>
        <taxon>Lolium</taxon>
    </lineage>
</organism>
<dbReference type="InterPro" id="IPR052222">
    <property type="entry name" value="DESIGUAL"/>
</dbReference>
<feature type="compositionally biased region" description="Low complexity" evidence="7">
    <location>
        <begin position="183"/>
        <end position="199"/>
    </location>
</feature>
<feature type="transmembrane region" description="Helical" evidence="8">
    <location>
        <begin position="94"/>
        <end position="120"/>
    </location>
</feature>
<evidence type="ECO:0000256" key="3">
    <source>
        <dbReference type="ARBA" id="ARBA00022729"/>
    </source>
</evidence>
<dbReference type="PANTHER" id="PTHR31769">
    <property type="entry name" value="OS07G0462200 PROTEIN-RELATED"/>
    <property type="match status" value="1"/>
</dbReference>
<dbReference type="Pfam" id="PF06749">
    <property type="entry name" value="DUF1218"/>
    <property type="match status" value="1"/>
</dbReference>
<reference evidence="9" key="1">
    <citation type="submission" date="2023-07" db="EMBL/GenBank/DDBJ databases">
        <title>A chromosome-level genome assembly of Lolium multiflorum.</title>
        <authorList>
            <person name="Chen Y."/>
            <person name="Copetti D."/>
            <person name="Kolliker R."/>
            <person name="Studer B."/>
        </authorList>
    </citation>
    <scope>NUCLEOTIDE SEQUENCE</scope>
    <source>
        <strain evidence="9">02402/16</strain>
        <tissue evidence="9">Leaf</tissue>
    </source>
</reference>
<comment type="subcellular location">
    <subcellularLocation>
        <location evidence="1">Endomembrane system</location>
        <topology evidence="1">Multi-pass membrane protein</topology>
    </subcellularLocation>
</comment>
<keyword evidence="5 8" id="KW-0472">Membrane</keyword>
<protein>
    <submittedName>
        <fullName evidence="9">Uncharacterized protein</fullName>
    </submittedName>
</protein>
<evidence type="ECO:0000256" key="1">
    <source>
        <dbReference type="ARBA" id="ARBA00004127"/>
    </source>
</evidence>
<dbReference type="AlphaFoldDB" id="A0AAD8U6G8"/>
<feature type="transmembrane region" description="Helical" evidence="8">
    <location>
        <begin position="140"/>
        <end position="163"/>
    </location>
</feature>
<keyword evidence="2 8" id="KW-0812">Transmembrane</keyword>
<feature type="compositionally biased region" description="Pro residues" evidence="7">
    <location>
        <begin position="200"/>
        <end position="213"/>
    </location>
</feature>
<keyword evidence="10" id="KW-1185">Reference proteome</keyword>
<sequence length="234" mass="23970">MAGKMDKTTKIVVAVVGSLGLLSTIMGFSAEGTKLTASDVLIGDGACYYPRNSSLALAICAALFLVVAQVIFAAVGGCCGCCKSRTMPSEKNRIIGVVCAVVSWIAAVIAFALFVDGAAVNGEGLRETDTFGQCFILKDGIFAGAAILTLAATALGITSYVLLGRQTDAAAAAAPKAGGGIAMGQPQFPQQSPPQWYGQAPPPSYPQYPPPPAQGYGAHPPNQQFPHPQGHAQV</sequence>
<evidence type="ECO:0000313" key="10">
    <source>
        <dbReference type="Proteomes" id="UP001231189"/>
    </source>
</evidence>
<comment type="similarity">
    <text evidence="6">Belongs to the DESIGUAL family.</text>
</comment>
<evidence type="ECO:0000256" key="7">
    <source>
        <dbReference type="SAM" id="MobiDB-lite"/>
    </source>
</evidence>
<keyword evidence="4 8" id="KW-1133">Transmembrane helix</keyword>
<evidence type="ECO:0000256" key="5">
    <source>
        <dbReference type="ARBA" id="ARBA00023136"/>
    </source>
</evidence>
<feature type="transmembrane region" description="Helical" evidence="8">
    <location>
        <begin position="54"/>
        <end position="82"/>
    </location>
</feature>
<name>A0AAD8U6G8_LOLMU</name>
<evidence type="ECO:0000256" key="2">
    <source>
        <dbReference type="ARBA" id="ARBA00022692"/>
    </source>
</evidence>